<dbReference type="AlphaFoldDB" id="A0A8X6HE14"/>
<evidence type="ECO:0000256" key="1">
    <source>
        <dbReference type="SAM" id="MobiDB-lite"/>
    </source>
</evidence>
<accession>A0A8X6HE14</accession>
<dbReference type="Proteomes" id="UP000887116">
    <property type="component" value="Unassembled WGS sequence"/>
</dbReference>
<feature type="compositionally biased region" description="Basic residues" evidence="1">
    <location>
        <begin position="33"/>
        <end position="43"/>
    </location>
</feature>
<organism evidence="2 3">
    <name type="scientific">Trichonephila clavata</name>
    <name type="common">Joro spider</name>
    <name type="synonym">Nephila clavata</name>
    <dbReference type="NCBI Taxonomy" id="2740835"/>
    <lineage>
        <taxon>Eukaryota</taxon>
        <taxon>Metazoa</taxon>
        <taxon>Ecdysozoa</taxon>
        <taxon>Arthropoda</taxon>
        <taxon>Chelicerata</taxon>
        <taxon>Arachnida</taxon>
        <taxon>Araneae</taxon>
        <taxon>Araneomorphae</taxon>
        <taxon>Entelegynae</taxon>
        <taxon>Araneoidea</taxon>
        <taxon>Nephilidae</taxon>
        <taxon>Trichonephila</taxon>
    </lineage>
</organism>
<sequence length="75" mass="7953">MDSTGGVPPCFQIGGGRVLSRGLTESSSSSKGLVRRTARRPAPRRATESRPANASTVATKHPIVVKRDTSPLQRP</sequence>
<feature type="region of interest" description="Disordered" evidence="1">
    <location>
        <begin position="1"/>
        <end position="75"/>
    </location>
</feature>
<reference evidence="2" key="1">
    <citation type="submission" date="2020-07" db="EMBL/GenBank/DDBJ databases">
        <title>Multicomponent nature underlies the extraordinary mechanical properties of spider dragline silk.</title>
        <authorList>
            <person name="Kono N."/>
            <person name="Nakamura H."/>
            <person name="Mori M."/>
            <person name="Yoshida Y."/>
            <person name="Ohtoshi R."/>
            <person name="Malay A.D."/>
            <person name="Moran D.A.P."/>
            <person name="Tomita M."/>
            <person name="Numata K."/>
            <person name="Arakawa K."/>
        </authorList>
    </citation>
    <scope>NUCLEOTIDE SEQUENCE</scope>
</reference>
<dbReference type="EMBL" id="BMAO01032809">
    <property type="protein sequence ID" value="GFQ84774.1"/>
    <property type="molecule type" value="Genomic_DNA"/>
</dbReference>
<keyword evidence="3" id="KW-1185">Reference proteome</keyword>
<protein>
    <submittedName>
        <fullName evidence="2">Uncharacterized protein</fullName>
    </submittedName>
</protein>
<gene>
    <name evidence="2" type="ORF">TNCT_270811</name>
</gene>
<evidence type="ECO:0000313" key="2">
    <source>
        <dbReference type="EMBL" id="GFQ84774.1"/>
    </source>
</evidence>
<name>A0A8X6HE14_TRICU</name>
<evidence type="ECO:0000313" key="3">
    <source>
        <dbReference type="Proteomes" id="UP000887116"/>
    </source>
</evidence>
<proteinExistence type="predicted"/>
<comment type="caution">
    <text evidence="2">The sequence shown here is derived from an EMBL/GenBank/DDBJ whole genome shotgun (WGS) entry which is preliminary data.</text>
</comment>